<dbReference type="InterPro" id="IPR009003">
    <property type="entry name" value="Peptidase_S1_PA"/>
</dbReference>
<evidence type="ECO:0000313" key="8">
    <source>
        <dbReference type="Proteomes" id="UP001152798"/>
    </source>
</evidence>
<dbReference type="SUPFAM" id="SSF50494">
    <property type="entry name" value="Trypsin-like serine proteases"/>
    <property type="match status" value="1"/>
</dbReference>
<keyword evidence="1 5" id="KW-0732">Signal</keyword>
<dbReference type="AlphaFoldDB" id="A0A9P0E4A7"/>
<keyword evidence="3" id="KW-0325">Glycoprotein</keyword>
<dbReference type="PANTHER" id="PTHR24256">
    <property type="entry name" value="TRYPTASE-RELATED"/>
    <property type="match status" value="1"/>
</dbReference>
<keyword evidence="8" id="KW-1185">Reference proteome</keyword>
<dbReference type="PROSITE" id="PS50240">
    <property type="entry name" value="TRYPSIN_DOM"/>
    <property type="match status" value="1"/>
</dbReference>
<evidence type="ECO:0000313" key="7">
    <source>
        <dbReference type="EMBL" id="CAH1391436.1"/>
    </source>
</evidence>
<dbReference type="InterPro" id="IPR043504">
    <property type="entry name" value="Peptidase_S1_PA_chymotrypsin"/>
</dbReference>
<dbReference type="Gene3D" id="2.40.10.10">
    <property type="entry name" value="Trypsin-like serine proteases"/>
    <property type="match status" value="2"/>
</dbReference>
<dbReference type="CDD" id="cd00190">
    <property type="entry name" value="Tryp_SPc"/>
    <property type="match status" value="1"/>
</dbReference>
<proteinExistence type="inferred from homology"/>
<dbReference type="Pfam" id="PF00089">
    <property type="entry name" value="Trypsin"/>
    <property type="match status" value="1"/>
</dbReference>
<dbReference type="GO" id="GO:0006508">
    <property type="term" value="P:proteolysis"/>
    <property type="evidence" value="ECO:0007669"/>
    <property type="project" value="InterPro"/>
</dbReference>
<feature type="domain" description="Peptidase S1" evidence="6">
    <location>
        <begin position="119"/>
        <end position="371"/>
    </location>
</feature>
<dbReference type="InterPro" id="IPR001314">
    <property type="entry name" value="Peptidase_S1A"/>
</dbReference>
<keyword evidence="2" id="KW-1015">Disulfide bond</keyword>
<sequence length="373" mass="41371">MSVYLLFLFLISFVHNILSLKNNEVEKLVIEEESPRNPKFIDSPRQEFLCSHGSICIRLSQCHIISQLVKQSCVQIDKLRGLTCGSQGSELLVCCPQTCSPPPTSIQKEECGRPRISHLWSTSYSAIGIHPWVVRVGFRNKLTKSIDYLCCGSIINKQTILTAAHCALAKTATHKIVSVKVGEYDCNQDPDCAYGYCAPNAEDIPLNYIIVHPNYDSKTFTDNIALLVLKYPMNYTESVQPICLYSTNKDYIYVGHRAQLVGWGKLAGQVNSLPVQQQLQLPISAIERCALLYGASVPITGKHLCVGGETGKDACSGFGGAPLIFLDPRTHSRYYQIGLLSFGSDRCGEEGIPSVYTRVDKYIDWINLNAPKV</sequence>
<dbReference type="FunFam" id="2.40.10.10:FF:000028">
    <property type="entry name" value="Serine protease easter"/>
    <property type="match status" value="1"/>
</dbReference>
<dbReference type="EMBL" id="OV725077">
    <property type="protein sequence ID" value="CAH1391436.1"/>
    <property type="molecule type" value="Genomic_DNA"/>
</dbReference>
<protein>
    <recommendedName>
        <fullName evidence="6">Peptidase S1 domain-containing protein</fullName>
    </recommendedName>
</protein>
<dbReference type="OrthoDB" id="7726766at2759"/>
<evidence type="ECO:0000256" key="3">
    <source>
        <dbReference type="ARBA" id="ARBA00023180"/>
    </source>
</evidence>
<dbReference type="Proteomes" id="UP001152798">
    <property type="component" value="Chromosome 1"/>
</dbReference>
<accession>A0A9P0E4A7</accession>
<name>A0A9P0E4A7_NEZVI</name>
<evidence type="ECO:0000256" key="2">
    <source>
        <dbReference type="ARBA" id="ARBA00023157"/>
    </source>
</evidence>
<dbReference type="InterPro" id="IPR018114">
    <property type="entry name" value="TRYPSIN_HIS"/>
</dbReference>
<dbReference type="InterPro" id="IPR051487">
    <property type="entry name" value="Ser/Thr_Proteases_Immune/Dev"/>
</dbReference>
<dbReference type="SMART" id="SM00020">
    <property type="entry name" value="Tryp_SPc"/>
    <property type="match status" value="1"/>
</dbReference>
<dbReference type="PRINTS" id="PR00722">
    <property type="entry name" value="CHYMOTRYPSIN"/>
</dbReference>
<evidence type="ECO:0000256" key="1">
    <source>
        <dbReference type="ARBA" id="ARBA00022729"/>
    </source>
</evidence>
<evidence type="ECO:0000256" key="5">
    <source>
        <dbReference type="SAM" id="SignalP"/>
    </source>
</evidence>
<feature type="chain" id="PRO_5040131177" description="Peptidase S1 domain-containing protein" evidence="5">
    <location>
        <begin position="20"/>
        <end position="373"/>
    </location>
</feature>
<reference evidence="7" key="1">
    <citation type="submission" date="2022-01" db="EMBL/GenBank/DDBJ databases">
        <authorList>
            <person name="King R."/>
        </authorList>
    </citation>
    <scope>NUCLEOTIDE SEQUENCE</scope>
</reference>
<organism evidence="7 8">
    <name type="scientific">Nezara viridula</name>
    <name type="common">Southern green stink bug</name>
    <name type="synonym">Cimex viridulus</name>
    <dbReference type="NCBI Taxonomy" id="85310"/>
    <lineage>
        <taxon>Eukaryota</taxon>
        <taxon>Metazoa</taxon>
        <taxon>Ecdysozoa</taxon>
        <taxon>Arthropoda</taxon>
        <taxon>Hexapoda</taxon>
        <taxon>Insecta</taxon>
        <taxon>Pterygota</taxon>
        <taxon>Neoptera</taxon>
        <taxon>Paraneoptera</taxon>
        <taxon>Hemiptera</taxon>
        <taxon>Heteroptera</taxon>
        <taxon>Panheteroptera</taxon>
        <taxon>Pentatomomorpha</taxon>
        <taxon>Pentatomoidea</taxon>
        <taxon>Pentatomidae</taxon>
        <taxon>Pentatominae</taxon>
        <taxon>Nezara</taxon>
    </lineage>
</organism>
<feature type="signal peptide" evidence="5">
    <location>
        <begin position="1"/>
        <end position="19"/>
    </location>
</feature>
<dbReference type="PROSITE" id="PS00134">
    <property type="entry name" value="TRYPSIN_HIS"/>
    <property type="match status" value="1"/>
</dbReference>
<dbReference type="GO" id="GO:0004252">
    <property type="term" value="F:serine-type endopeptidase activity"/>
    <property type="evidence" value="ECO:0007669"/>
    <property type="project" value="InterPro"/>
</dbReference>
<evidence type="ECO:0000256" key="4">
    <source>
        <dbReference type="ARBA" id="ARBA00024195"/>
    </source>
</evidence>
<gene>
    <name evidence="7" type="ORF">NEZAVI_LOCUS2457</name>
</gene>
<dbReference type="InterPro" id="IPR001254">
    <property type="entry name" value="Trypsin_dom"/>
</dbReference>
<comment type="similarity">
    <text evidence="4">Belongs to the peptidase S1 family. CLIP subfamily.</text>
</comment>
<evidence type="ECO:0000259" key="6">
    <source>
        <dbReference type="PROSITE" id="PS50240"/>
    </source>
</evidence>